<dbReference type="PROSITE" id="PS00373">
    <property type="entry name" value="GART"/>
    <property type="match status" value="1"/>
</dbReference>
<reference evidence="8" key="1">
    <citation type="journal article" date="2014" name="Int. J. Syst. Evol. Microbiol.">
        <title>Complete genome sequence of Corynebacterium casei LMG S-19264T (=DSM 44701T), isolated from a smear-ripened cheese.</title>
        <authorList>
            <consortium name="US DOE Joint Genome Institute (JGI-PGF)"/>
            <person name="Walter F."/>
            <person name="Albersmeier A."/>
            <person name="Kalinowski J."/>
            <person name="Ruckert C."/>
        </authorList>
    </citation>
    <scope>NUCLEOTIDE SEQUENCE</scope>
    <source>
        <strain evidence="8">VKM Ac-2007</strain>
    </source>
</reference>
<dbReference type="PANTHER" id="PTHR43369:SF2">
    <property type="entry name" value="PHOSPHORIBOSYLGLYCINAMIDE FORMYLTRANSFERASE"/>
    <property type="match status" value="1"/>
</dbReference>
<dbReference type="Proteomes" id="UP001143474">
    <property type="component" value="Unassembled WGS sequence"/>
</dbReference>
<comment type="caution">
    <text evidence="6">Lacks conserved residue(s) required for the propagation of feature annotation.</text>
</comment>
<dbReference type="NCBIfam" id="TIGR00639">
    <property type="entry name" value="PurN"/>
    <property type="match status" value="1"/>
</dbReference>
<comment type="caution">
    <text evidence="8">The sequence shown here is derived from an EMBL/GenBank/DDBJ whole genome shotgun (WGS) entry which is preliminary data.</text>
</comment>
<dbReference type="RefSeq" id="WP_271219847.1">
    <property type="nucleotide sequence ID" value="NZ_BAAAVD010000016.1"/>
</dbReference>
<dbReference type="GO" id="GO:0004644">
    <property type="term" value="F:phosphoribosylglycinamide formyltransferase activity"/>
    <property type="evidence" value="ECO:0007669"/>
    <property type="project" value="UniProtKB-UniRule"/>
</dbReference>
<comment type="pathway">
    <text evidence="1 6">Purine metabolism; IMP biosynthesis via de novo pathway; N(2)-formyl-N(1)-(5-phospho-D-ribosyl)glycinamide from N(1)-(5-phospho-D-ribosyl)glycinamide (10-formyl THF route): step 1/1.</text>
</comment>
<accession>A0A9W6I5S2</accession>
<organism evidence="8 9">
    <name type="scientific">Streptosporangium carneum</name>
    <dbReference type="NCBI Taxonomy" id="47481"/>
    <lineage>
        <taxon>Bacteria</taxon>
        <taxon>Bacillati</taxon>
        <taxon>Actinomycetota</taxon>
        <taxon>Actinomycetes</taxon>
        <taxon>Streptosporangiales</taxon>
        <taxon>Streptosporangiaceae</taxon>
        <taxon>Streptosporangium</taxon>
    </lineage>
</organism>
<comment type="function">
    <text evidence="6">Catalyzes the transfer of a formyl group from 10-formyltetrahydrofolate to 5-phospho-ribosyl-glycinamide (GAR), producing 5-phospho-ribosyl-N-formylglycinamide (FGAR) and tetrahydrofolate.</text>
</comment>
<feature type="binding site" evidence="6">
    <location>
        <position position="106"/>
    </location>
    <ligand>
        <name>(6R)-10-formyltetrahydrofolate</name>
        <dbReference type="ChEBI" id="CHEBI:195366"/>
    </ligand>
</feature>
<evidence type="ECO:0000256" key="1">
    <source>
        <dbReference type="ARBA" id="ARBA00005054"/>
    </source>
</evidence>
<dbReference type="Gene3D" id="3.40.50.170">
    <property type="entry name" value="Formyl transferase, N-terminal domain"/>
    <property type="match status" value="1"/>
</dbReference>
<evidence type="ECO:0000256" key="5">
    <source>
        <dbReference type="ARBA" id="ARBA00047664"/>
    </source>
</evidence>
<keyword evidence="9" id="KW-1185">Reference proteome</keyword>
<feature type="domain" description="Formyl transferase N-terminal" evidence="7">
    <location>
        <begin position="4"/>
        <end position="186"/>
    </location>
</feature>
<dbReference type="SUPFAM" id="SSF53328">
    <property type="entry name" value="Formyltransferase"/>
    <property type="match status" value="1"/>
</dbReference>
<dbReference type="GO" id="GO:0006189">
    <property type="term" value="P:'de novo' IMP biosynthetic process"/>
    <property type="evidence" value="ECO:0007669"/>
    <property type="project" value="UniProtKB-UniRule"/>
</dbReference>
<evidence type="ECO:0000259" key="7">
    <source>
        <dbReference type="Pfam" id="PF00551"/>
    </source>
</evidence>
<dbReference type="Pfam" id="PF00551">
    <property type="entry name" value="Formyl_trans_N"/>
    <property type="match status" value="1"/>
</dbReference>
<evidence type="ECO:0000256" key="4">
    <source>
        <dbReference type="ARBA" id="ARBA00038440"/>
    </source>
</evidence>
<dbReference type="InterPro" id="IPR002376">
    <property type="entry name" value="Formyl_transf_N"/>
</dbReference>
<dbReference type="AlphaFoldDB" id="A0A9W6I5S2"/>
<sequence>MPLKIAVLASHTGTNLRALHAAQRPDAFTVDLVVSNNGSSGALEYAREHGIPHAHLSGRTHPDADALDQAMLAALRRHDIDLIVTAGYMKKVGPAALAAYDGRVLNVHPALLPRHGGQGMYGLNVHRAVLEAGDTVSGASVHLVTAEYDEGPVIARQEVPVLPADTPESLAERVLAAEHILLPAVVHDVATRGVFLSDFRDS</sequence>
<feature type="binding site" evidence="6">
    <location>
        <begin position="13"/>
        <end position="15"/>
    </location>
    <ligand>
        <name>N(1)-(5-phospho-beta-D-ribosyl)glycinamide</name>
        <dbReference type="ChEBI" id="CHEBI:143788"/>
    </ligand>
</feature>
<dbReference type="HAMAP" id="MF_01930">
    <property type="entry name" value="PurN"/>
    <property type="match status" value="1"/>
</dbReference>
<feature type="active site" description="Proton donor" evidence="6">
    <location>
        <position position="108"/>
    </location>
</feature>
<comment type="catalytic activity">
    <reaction evidence="5 6">
        <text>N(1)-(5-phospho-beta-D-ribosyl)glycinamide + (6R)-10-formyltetrahydrofolate = N(2)-formyl-N(1)-(5-phospho-beta-D-ribosyl)glycinamide + (6S)-5,6,7,8-tetrahydrofolate + H(+)</text>
        <dbReference type="Rhea" id="RHEA:15053"/>
        <dbReference type="ChEBI" id="CHEBI:15378"/>
        <dbReference type="ChEBI" id="CHEBI:57453"/>
        <dbReference type="ChEBI" id="CHEBI:143788"/>
        <dbReference type="ChEBI" id="CHEBI:147286"/>
        <dbReference type="ChEBI" id="CHEBI:195366"/>
        <dbReference type="EC" id="2.1.2.2"/>
    </reaction>
</comment>
<evidence type="ECO:0000313" key="9">
    <source>
        <dbReference type="Proteomes" id="UP001143474"/>
    </source>
</evidence>
<dbReference type="CDD" id="cd08645">
    <property type="entry name" value="FMT_core_GART"/>
    <property type="match status" value="1"/>
</dbReference>
<feature type="binding site" evidence="6">
    <location>
        <position position="59"/>
    </location>
    <ligand>
        <name>(6R)-10-formyltetrahydrofolate</name>
        <dbReference type="ChEBI" id="CHEBI:195366"/>
    </ligand>
</feature>
<keyword evidence="2 6" id="KW-0808">Transferase</keyword>
<keyword evidence="3 6" id="KW-0658">Purine biosynthesis</keyword>
<dbReference type="InterPro" id="IPR001555">
    <property type="entry name" value="GART_AS"/>
</dbReference>
<evidence type="ECO:0000256" key="6">
    <source>
        <dbReference type="HAMAP-Rule" id="MF_01930"/>
    </source>
</evidence>
<protein>
    <recommendedName>
        <fullName evidence="6">Phosphoribosylglycinamide formyltransferase</fullName>
        <ecNumber evidence="6">2.1.2.2</ecNumber>
    </recommendedName>
    <alternativeName>
        <fullName evidence="6">5'-phosphoribosylglycinamide transformylase</fullName>
    </alternativeName>
    <alternativeName>
        <fullName evidence="6">GAR transformylase</fullName>
        <shortName evidence="6">GART</shortName>
    </alternativeName>
</protein>
<comment type="similarity">
    <text evidence="4 6">Belongs to the GART family.</text>
</comment>
<dbReference type="GO" id="GO:0005829">
    <property type="term" value="C:cytosol"/>
    <property type="evidence" value="ECO:0007669"/>
    <property type="project" value="TreeGrafter"/>
</dbReference>
<dbReference type="InterPro" id="IPR004607">
    <property type="entry name" value="GART"/>
</dbReference>
<dbReference type="PANTHER" id="PTHR43369">
    <property type="entry name" value="PHOSPHORIBOSYLGLYCINAMIDE FORMYLTRANSFERASE"/>
    <property type="match status" value="1"/>
</dbReference>
<gene>
    <name evidence="8" type="primary">purN_1</name>
    <name evidence="6" type="synonym">purN</name>
    <name evidence="8" type="ORF">GCM10017600_48720</name>
</gene>
<evidence type="ECO:0000313" key="8">
    <source>
        <dbReference type="EMBL" id="GLK11465.1"/>
    </source>
</evidence>
<evidence type="ECO:0000256" key="2">
    <source>
        <dbReference type="ARBA" id="ARBA00022679"/>
    </source>
</evidence>
<reference evidence="8" key="2">
    <citation type="submission" date="2023-01" db="EMBL/GenBank/DDBJ databases">
        <authorList>
            <person name="Sun Q."/>
            <person name="Evtushenko L."/>
        </authorList>
    </citation>
    <scope>NUCLEOTIDE SEQUENCE</scope>
    <source>
        <strain evidence="8">VKM Ac-2007</strain>
    </source>
</reference>
<dbReference type="EC" id="2.1.2.2" evidence="6"/>
<proteinExistence type="inferred from homology"/>
<feature type="site" description="Raises pKa of active site His" evidence="6">
    <location>
        <position position="149"/>
    </location>
</feature>
<evidence type="ECO:0000256" key="3">
    <source>
        <dbReference type="ARBA" id="ARBA00022755"/>
    </source>
</evidence>
<name>A0A9W6I5S2_9ACTN</name>
<dbReference type="EMBL" id="BSEV01000011">
    <property type="protein sequence ID" value="GLK11465.1"/>
    <property type="molecule type" value="Genomic_DNA"/>
</dbReference>
<dbReference type="InterPro" id="IPR036477">
    <property type="entry name" value="Formyl_transf_N_sf"/>
</dbReference>